<feature type="transmembrane region" description="Helical" evidence="1">
    <location>
        <begin position="6"/>
        <end position="22"/>
    </location>
</feature>
<keyword evidence="1" id="KW-1133">Transmembrane helix</keyword>
<keyword evidence="3" id="KW-1185">Reference proteome</keyword>
<reference evidence="3" key="1">
    <citation type="journal article" date="2019" name="Int. J. Syst. Evol. Microbiol.">
        <title>The Global Catalogue of Microorganisms (GCM) 10K type strain sequencing project: providing services to taxonomists for standard genome sequencing and annotation.</title>
        <authorList>
            <consortium name="The Broad Institute Genomics Platform"/>
            <consortium name="The Broad Institute Genome Sequencing Center for Infectious Disease"/>
            <person name="Wu L."/>
            <person name="Ma J."/>
        </authorList>
    </citation>
    <scope>NUCLEOTIDE SEQUENCE [LARGE SCALE GENOMIC DNA]</scope>
    <source>
        <strain evidence="3">KCTC 32514</strain>
    </source>
</reference>
<protein>
    <submittedName>
        <fullName evidence="2">Glycosyltransferase family 52</fullName>
    </submittedName>
</protein>
<organism evidence="2 3">
    <name type="scientific">Psychroserpens luteus</name>
    <dbReference type="NCBI Taxonomy" id="1434066"/>
    <lineage>
        <taxon>Bacteria</taxon>
        <taxon>Pseudomonadati</taxon>
        <taxon>Bacteroidota</taxon>
        <taxon>Flavobacteriia</taxon>
        <taxon>Flavobacteriales</taxon>
        <taxon>Flavobacteriaceae</taxon>
        <taxon>Psychroserpens</taxon>
    </lineage>
</organism>
<accession>A0ABW5ZX49</accession>
<sequence length="334" mass="38226">MKSKGIFVITSVYHILLSILLIEERKLKNNTLVIVEITPDIETLIDGLKRTPWFDDVILMIGRKKQKELAGKLTYTINRKKIVQLIDKKNNSLNNIKASDTSFDIYICSPDSAKNYFIYKYKNHNKFMVEDGLKTYVTTAPKTFKKITSALVNRPLVNGFDKKINKVFATNPEGLPLELKVKSEKLNWKQTLKNLETDKLSLLSLAFLPSTSLSEGGLFPLEKSKSIIITQTLNEDGVVDNESIKLNLYRNFVNQANTDLIYIKPHPRELTNYETVFKDDERIIVLPKLFPAELLNLLPNLKFEKAFTAFSTAIDNLDNVNTKINLGHTYFNDM</sequence>
<dbReference type="Pfam" id="PF07922">
    <property type="entry name" value="Glyco_transf_52"/>
    <property type="match status" value="1"/>
</dbReference>
<evidence type="ECO:0000313" key="3">
    <source>
        <dbReference type="Proteomes" id="UP001597548"/>
    </source>
</evidence>
<name>A0ABW5ZX49_9FLAO</name>
<dbReference type="Gene3D" id="3.40.50.11110">
    <property type="entry name" value="Sialyltransferase, C-terminal GT-B Rossman nucleotide-binding domain"/>
    <property type="match status" value="1"/>
</dbReference>
<dbReference type="InterPro" id="IPR012477">
    <property type="entry name" value="Glyco_transf_52"/>
</dbReference>
<comment type="caution">
    <text evidence="2">The sequence shown here is derived from an EMBL/GenBank/DDBJ whole genome shotgun (WGS) entry which is preliminary data.</text>
</comment>
<keyword evidence="1" id="KW-0812">Transmembrane</keyword>
<dbReference type="RefSeq" id="WP_194509695.1">
    <property type="nucleotide sequence ID" value="NZ_JADILU010000009.1"/>
</dbReference>
<gene>
    <name evidence="2" type="ORF">ACFS29_18300</name>
</gene>
<dbReference type="Proteomes" id="UP001597548">
    <property type="component" value="Unassembled WGS sequence"/>
</dbReference>
<keyword evidence="1" id="KW-0472">Membrane</keyword>
<proteinExistence type="predicted"/>
<dbReference type="EMBL" id="JBHUOS010000015">
    <property type="protein sequence ID" value="MFD2917610.1"/>
    <property type="molecule type" value="Genomic_DNA"/>
</dbReference>
<evidence type="ECO:0000313" key="2">
    <source>
        <dbReference type="EMBL" id="MFD2917610.1"/>
    </source>
</evidence>
<evidence type="ECO:0000256" key="1">
    <source>
        <dbReference type="SAM" id="Phobius"/>
    </source>
</evidence>